<comment type="caution">
    <text evidence="3">The sequence shown here is derived from an EMBL/GenBank/DDBJ whole genome shotgun (WGS) entry which is preliminary data.</text>
</comment>
<reference evidence="3 4" key="1">
    <citation type="submission" date="2019-05" db="EMBL/GenBank/DDBJ databases">
        <title>Marivita sp. nov. isolated from sea sediment.</title>
        <authorList>
            <person name="Kim W."/>
        </authorList>
    </citation>
    <scope>NUCLEOTIDE SEQUENCE [LARGE SCALE GENOMIC DNA]</scope>
    <source>
        <strain evidence="3 4">CAU 1492</strain>
    </source>
</reference>
<proteinExistence type="predicted"/>
<feature type="region of interest" description="Disordered" evidence="1">
    <location>
        <begin position="21"/>
        <end position="219"/>
    </location>
</feature>
<feature type="compositionally biased region" description="Polar residues" evidence="1">
    <location>
        <begin position="135"/>
        <end position="151"/>
    </location>
</feature>
<protein>
    <submittedName>
        <fullName evidence="3">Uncharacterized protein</fullName>
    </submittedName>
</protein>
<keyword evidence="4" id="KW-1185">Reference proteome</keyword>
<dbReference type="Proteomes" id="UP001191082">
    <property type="component" value="Unassembled WGS sequence"/>
</dbReference>
<feature type="chain" id="PRO_5045542485" evidence="2">
    <location>
        <begin position="21"/>
        <end position="219"/>
    </location>
</feature>
<feature type="compositionally biased region" description="Low complexity" evidence="1">
    <location>
        <begin position="121"/>
        <end position="134"/>
    </location>
</feature>
<dbReference type="EMBL" id="VCPC01000002">
    <property type="protein sequence ID" value="TMV13635.1"/>
    <property type="molecule type" value="Genomic_DNA"/>
</dbReference>
<name>A0ABY2XB96_9RHOB</name>
<gene>
    <name evidence="3" type="ORF">FGK64_12970</name>
</gene>
<feature type="compositionally biased region" description="Polar residues" evidence="1">
    <location>
        <begin position="50"/>
        <end position="60"/>
    </location>
</feature>
<organism evidence="3 4">
    <name type="scientific">Arenibacterium halophilum</name>
    <dbReference type="NCBI Taxonomy" id="2583821"/>
    <lineage>
        <taxon>Bacteria</taxon>
        <taxon>Pseudomonadati</taxon>
        <taxon>Pseudomonadota</taxon>
        <taxon>Alphaproteobacteria</taxon>
        <taxon>Rhodobacterales</taxon>
        <taxon>Paracoccaceae</taxon>
        <taxon>Arenibacterium</taxon>
    </lineage>
</organism>
<keyword evidence="2" id="KW-0732">Signal</keyword>
<accession>A0ABY2XB96</accession>
<feature type="signal peptide" evidence="2">
    <location>
        <begin position="1"/>
        <end position="20"/>
    </location>
</feature>
<feature type="compositionally biased region" description="Polar residues" evidence="1">
    <location>
        <begin position="80"/>
        <end position="94"/>
    </location>
</feature>
<feature type="compositionally biased region" description="Polar residues" evidence="1">
    <location>
        <begin position="187"/>
        <end position="196"/>
    </location>
</feature>
<evidence type="ECO:0000256" key="1">
    <source>
        <dbReference type="SAM" id="MobiDB-lite"/>
    </source>
</evidence>
<sequence>MKLTLTTALATALIATGAYAETASRGADNVTSEEKVQMNTPVDADANAELQASSRGNADIQSEEAADSPLIKSDEVAGTDLSNESSRGADNLTSEEIAKGETGADVTVNGVAPADMGATMSASNAASNDIDNASRGNANDSSEEVTASNDGSVVINDEEAEAMEASRGEDNATSEEVADEAPGTPLNAPTSDSETASRGAGDKTGSEVQGIDNQAESGS</sequence>
<evidence type="ECO:0000256" key="2">
    <source>
        <dbReference type="SAM" id="SignalP"/>
    </source>
</evidence>
<evidence type="ECO:0000313" key="3">
    <source>
        <dbReference type="EMBL" id="TMV13635.1"/>
    </source>
</evidence>
<evidence type="ECO:0000313" key="4">
    <source>
        <dbReference type="Proteomes" id="UP001191082"/>
    </source>
</evidence>
<dbReference type="RefSeq" id="WP_138864188.1">
    <property type="nucleotide sequence ID" value="NZ_VCPC01000002.1"/>
</dbReference>